<feature type="transmembrane region" description="Helical" evidence="3">
    <location>
        <begin position="33"/>
        <end position="60"/>
    </location>
</feature>
<keyword evidence="3" id="KW-0472">Membrane</keyword>
<dbReference type="EMBL" id="JBHTOQ010000036">
    <property type="protein sequence ID" value="MFD1482746.1"/>
    <property type="molecule type" value="Genomic_DNA"/>
</dbReference>
<dbReference type="EC" id="2.7.8.-" evidence="4"/>
<name>A0ABW4E0U1_9RHOB</name>
<dbReference type="InterPro" id="IPR000462">
    <property type="entry name" value="CDP-OH_P_trans"/>
</dbReference>
<reference evidence="5" key="1">
    <citation type="journal article" date="2019" name="Int. J. Syst. Evol. Microbiol.">
        <title>The Global Catalogue of Microorganisms (GCM) 10K type strain sequencing project: providing services to taxonomists for standard genome sequencing and annotation.</title>
        <authorList>
            <consortium name="The Broad Institute Genomics Platform"/>
            <consortium name="The Broad Institute Genome Sequencing Center for Infectious Disease"/>
            <person name="Wu L."/>
            <person name="Ma J."/>
        </authorList>
    </citation>
    <scope>NUCLEOTIDE SEQUENCE [LARGE SCALE GENOMIC DNA]</scope>
    <source>
        <strain evidence="5">CCM 8875</strain>
    </source>
</reference>
<comment type="caution">
    <text evidence="4">The sequence shown here is derived from an EMBL/GenBank/DDBJ whole genome shotgun (WGS) entry which is preliminary data.</text>
</comment>
<accession>A0ABW4E0U1</accession>
<keyword evidence="1 2" id="KW-0808">Transferase</keyword>
<protein>
    <submittedName>
        <fullName evidence="4">CDP-alcohol phosphatidyltransferase family protein</fullName>
        <ecNumber evidence="4">2.7.8.-</ecNumber>
    </submittedName>
</protein>
<dbReference type="GO" id="GO:0016740">
    <property type="term" value="F:transferase activity"/>
    <property type="evidence" value="ECO:0007669"/>
    <property type="project" value="UniProtKB-KW"/>
</dbReference>
<dbReference type="InterPro" id="IPR048254">
    <property type="entry name" value="CDP_ALCOHOL_P_TRANSF_CS"/>
</dbReference>
<keyword evidence="3" id="KW-0812">Transmembrane</keyword>
<dbReference type="Proteomes" id="UP001597302">
    <property type="component" value="Unassembled WGS sequence"/>
</dbReference>
<evidence type="ECO:0000313" key="5">
    <source>
        <dbReference type="Proteomes" id="UP001597302"/>
    </source>
</evidence>
<evidence type="ECO:0000256" key="3">
    <source>
        <dbReference type="SAM" id="Phobius"/>
    </source>
</evidence>
<dbReference type="PROSITE" id="PS00379">
    <property type="entry name" value="CDP_ALCOHOL_P_TRANSF"/>
    <property type="match status" value="1"/>
</dbReference>
<dbReference type="Pfam" id="PF01066">
    <property type="entry name" value="CDP-OH_P_transf"/>
    <property type="match status" value="1"/>
</dbReference>
<comment type="similarity">
    <text evidence="2">Belongs to the CDP-alcohol phosphatidyltransferase class-I family.</text>
</comment>
<keyword evidence="5" id="KW-1185">Reference proteome</keyword>
<feature type="transmembrane region" description="Helical" evidence="3">
    <location>
        <begin position="178"/>
        <end position="195"/>
    </location>
</feature>
<evidence type="ECO:0000256" key="1">
    <source>
        <dbReference type="ARBA" id="ARBA00022679"/>
    </source>
</evidence>
<evidence type="ECO:0000256" key="2">
    <source>
        <dbReference type="RuleBase" id="RU003750"/>
    </source>
</evidence>
<evidence type="ECO:0000313" key="4">
    <source>
        <dbReference type="EMBL" id="MFD1482746.1"/>
    </source>
</evidence>
<feature type="transmembrane region" description="Helical" evidence="3">
    <location>
        <begin position="81"/>
        <end position="103"/>
    </location>
</feature>
<dbReference type="Gene3D" id="1.20.120.1760">
    <property type="match status" value="1"/>
</dbReference>
<feature type="transmembrane region" description="Helical" evidence="3">
    <location>
        <begin position="147"/>
        <end position="172"/>
    </location>
</feature>
<dbReference type="InterPro" id="IPR043130">
    <property type="entry name" value="CDP-OH_PTrfase_TM_dom"/>
</dbReference>
<organism evidence="4 5">
    <name type="scientific">Paracoccus nototheniae</name>
    <dbReference type="NCBI Taxonomy" id="2489002"/>
    <lineage>
        <taxon>Bacteria</taxon>
        <taxon>Pseudomonadati</taxon>
        <taxon>Pseudomonadota</taxon>
        <taxon>Alphaproteobacteria</taxon>
        <taxon>Rhodobacterales</taxon>
        <taxon>Paracoccaceae</taxon>
        <taxon>Paracoccus</taxon>
    </lineage>
</organism>
<keyword evidence="3" id="KW-1133">Transmembrane helix</keyword>
<feature type="transmembrane region" description="Helical" evidence="3">
    <location>
        <begin position="109"/>
        <end position="135"/>
    </location>
</feature>
<sequence>MIDARLQPIQRAALRPPAQMLAARGISADTISIAGFAMGLLAVGALALGWFGVALLLIAANRIMDGLDGAVARIHGPTDRGAFLDIALDFVFYALVPLGFAIHDPAANALPAAVLIAAFVGTGSSFLAFAAIAAKRGRTAADFPAKGLYYLGGLTEGFETIVLFLAMCLFPASFPTLAWIFAAACGVTTILRWHSGWTAFR</sequence>
<gene>
    <name evidence="4" type="ORF">ACFQ5P_15730</name>
</gene>
<dbReference type="RefSeq" id="WP_131572447.1">
    <property type="nucleotide sequence ID" value="NZ_CBCSAJ010000001.1"/>
</dbReference>
<proteinExistence type="inferred from homology"/>